<sequence length="175" mass="19163">MAKKIQTKAPPKKAVKAISKKKKPVSTKVKKSFPGTLQASTSNIKTHILRCWPGEDLYEALNTYMRAHSIKAAWIVSCVGSLTHANIRFAEVPEAKLLKGHFEIISLVGCLSGHKGSHVHICISDGKGTCIGGHLKEGNKVHTTAEIVIQEASDLEFVRVKDGATRYPELRIVKK</sequence>
<keyword evidence="3" id="KW-1185">Reference proteome</keyword>
<gene>
    <name evidence="2" type="ORF">FGO68_gene13554</name>
</gene>
<organism evidence="2 3">
    <name type="scientific">Halteria grandinella</name>
    <dbReference type="NCBI Taxonomy" id="5974"/>
    <lineage>
        <taxon>Eukaryota</taxon>
        <taxon>Sar</taxon>
        <taxon>Alveolata</taxon>
        <taxon>Ciliophora</taxon>
        <taxon>Intramacronucleata</taxon>
        <taxon>Spirotrichea</taxon>
        <taxon>Stichotrichia</taxon>
        <taxon>Sporadotrichida</taxon>
        <taxon>Halteriidae</taxon>
        <taxon>Halteria</taxon>
    </lineage>
</organism>
<proteinExistence type="predicted"/>
<dbReference type="PROSITE" id="PS51742">
    <property type="entry name" value="PPC"/>
    <property type="match status" value="1"/>
</dbReference>
<dbReference type="PANTHER" id="PTHR34988:SF1">
    <property type="entry name" value="DNA-BINDING PROTEIN"/>
    <property type="match status" value="1"/>
</dbReference>
<dbReference type="EMBL" id="RRYP01015821">
    <property type="protein sequence ID" value="TNV75332.1"/>
    <property type="molecule type" value="Genomic_DNA"/>
</dbReference>
<evidence type="ECO:0000313" key="2">
    <source>
        <dbReference type="EMBL" id="TNV75332.1"/>
    </source>
</evidence>
<dbReference type="Pfam" id="PF03479">
    <property type="entry name" value="PCC"/>
    <property type="match status" value="1"/>
</dbReference>
<dbReference type="OrthoDB" id="2156856at2759"/>
<name>A0A8J8SYB1_HALGN</name>
<dbReference type="Proteomes" id="UP000785679">
    <property type="component" value="Unassembled WGS sequence"/>
</dbReference>
<accession>A0A8J8SYB1</accession>
<dbReference type="AlphaFoldDB" id="A0A8J8SYB1"/>
<evidence type="ECO:0000259" key="1">
    <source>
        <dbReference type="PROSITE" id="PS51742"/>
    </source>
</evidence>
<dbReference type="InterPro" id="IPR005175">
    <property type="entry name" value="PPC_dom"/>
</dbReference>
<feature type="domain" description="PPC" evidence="1">
    <location>
        <begin position="40"/>
        <end position="173"/>
    </location>
</feature>
<evidence type="ECO:0000313" key="3">
    <source>
        <dbReference type="Proteomes" id="UP000785679"/>
    </source>
</evidence>
<dbReference type="SUPFAM" id="SSF117856">
    <property type="entry name" value="AF0104/ALDC/Ptd012-like"/>
    <property type="match status" value="1"/>
</dbReference>
<dbReference type="CDD" id="cd11378">
    <property type="entry name" value="DUF296"/>
    <property type="match status" value="1"/>
</dbReference>
<dbReference type="PANTHER" id="PTHR34988">
    <property type="entry name" value="PROTEIN, PUTATIVE-RELATED"/>
    <property type="match status" value="1"/>
</dbReference>
<comment type="caution">
    <text evidence="2">The sequence shown here is derived from an EMBL/GenBank/DDBJ whole genome shotgun (WGS) entry which is preliminary data.</text>
</comment>
<reference evidence="2" key="1">
    <citation type="submission" date="2019-06" db="EMBL/GenBank/DDBJ databases">
        <authorList>
            <person name="Zheng W."/>
        </authorList>
    </citation>
    <scope>NUCLEOTIDE SEQUENCE</scope>
    <source>
        <strain evidence="2">QDHG01</strain>
    </source>
</reference>
<protein>
    <recommendedName>
        <fullName evidence="1">PPC domain-containing protein</fullName>
    </recommendedName>
</protein>
<dbReference type="Gene3D" id="3.30.1330.80">
    <property type="entry name" value="Hypothetical protein, similar to alpha- acetolactate decarboxylase, domain 2"/>
    <property type="match status" value="1"/>
</dbReference>